<proteinExistence type="predicted"/>
<dbReference type="Pfam" id="PF00643">
    <property type="entry name" value="zf-B_box"/>
    <property type="match status" value="1"/>
</dbReference>
<evidence type="ECO:0000256" key="3">
    <source>
        <dbReference type="ARBA" id="ARBA00022833"/>
    </source>
</evidence>
<dbReference type="FunFam" id="2.60.120.920:FF:000004">
    <property type="entry name" value="Butyrophilin subfamily 1 member A1"/>
    <property type="match status" value="1"/>
</dbReference>
<dbReference type="InterPro" id="IPR013320">
    <property type="entry name" value="ConA-like_dom_sf"/>
</dbReference>
<dbReference type="InterPro" id="IPR058030">
    <property type="entry name" value="TRIM8/14/16/25/29/45/65_CC"/>
</dbReference>
<dbReference type="InterPro" id="IPR003879">
    <property type="entry name" value="Butyrophylin_SPRY"/>
</dbReference>
<keyword evidence="1" id="KW-0479">Metal-binding</keyword>
<dbReference type="InterPro" id="IPR000315">
    <property type="entry name" value="Znf_B-box"/>
</dbReference>
<evidence type="ECO:0000313" key="9">
    <source>
        <dbReference type="Proteomes" id="UP000327493"/>
    </source>
</evidence>
<dbReference type="Pfam" id="PF25600">
    <property type="entry name" value="TRIM_CC"/>
    <property type="match status" value="1"/>
</dbReference>
<sequence>SAVTPGQVKCDVCADIKYKALKSCLVCLTSYCEGHLEPHGRVPSLMRHKLIDPLENLQERICKKHEKILEFFCRFEQVCICLLCCETDHKDHETVSIEEEGAEQKQNIESKKAKIKLMIDDRMEKIKEFTDSSEMIREKANKEVDDSDELFNTLVNRVQVAHTELKSNIETKLQKSQERDKVMIEELQEEIAQLQRKNCELEELSQSDDHLHLLLTLQALSTISDTKDWSKIKVYPDLYMQTLRRAMTHLVHTFLSQLKTLTDLELTRMRQYKEGVTFDPFTAGCCLVVSECGKVLKYNKMSSPSSSDDMERFDCPMVLGKKGFTSGRHYWEVQVGLRTDWDVGVAKETVDRTSVTPKKENGFFAIGKRCSEYRVQCTPYTLLHLCPRPTSVGVYVDYMEGRVSFYDVERKLHIHSFTRESFTEKLFPYFYLYSWAKKCKPLVITPL</sequence>
<dbReference type="SMART" id="SM00336">
    <property type="entry name" value="BBOX"/>
    <property type="match status" value="1"/>
</dbReference>
<dbReference type="EMBL" id="VOFY01000019">
    <property type="protein sequence ID" value="KAA8582649.1"/>
    <property type="molecule type" value="Genomic_DNA"/>
</dbReference>
<organism evidence="8 9">
    <name type="scientific">Etheostoma spectabile</name>
    <name type="common">orangethroat darter</name>
    <dbReference type="NCBI Taxonomy" id="54343"/>
    <lineage>
        <taxon>Eukaryota</taxon>
        <taxon>Metazoa</taxon>
        <taxon>Chordata</taxon>
        <taxon>Craniata</taxon>
        <taxon>Vertebrata</taxon>
        <taxon>Euteleostomi</taxon>
        <taxon>Actinopterygii</taxon>
        <taxon>Neopterygii</taxon>
        <taxon>Teleostei</taxon>
        <taxon>Neoteleostei</taxon>
        <taxon>Acanthomorphata</taxon>
        <taxon>Eupercaria</taxon>
        <taxon>Perciformes</taxon>
        <taxon>Percoidei</taxon>
        <taxon>Percidae</taxon>
        <taxon>Etheostomatinae</taxon>
        <taxon>Etheostoma</taxon>
    </lineage>
</organism>
<dbReference type="PANTHER" id="PTHR25465">
    <property type="entry name" value="B-BOX DOMAIN CONTAINING"/>
    <property type="match status" value="1"/>
</dbReference>
<dbReference type="Proteomes" id="UP000327493">
    <property type="component" value="Chromosome 19"/>
</dbReference>
<feature type="coiled-coil region" evidence="5">
    <location>
        <begin position="177"/>
        <end position="207"/>
    </location>
</feature>
<name>A0A5J5CP46_9PERO</name>
<evidence type="ECO:0000259" key="7">
    <source>
        <dbReference type="PROSITE" id="PS50188"/>
    </source>
</evidence>
<accession>A0A5J5CP46</accession>
<gene>
    <name evidence="8" type="ORF">FQN60_006320</name>
</gene>
<evidence type="ECO:0000259" key="6">
    <source>
        <dbReference type="PROSITE" id="PS50119"/>
    </source>
</evidence>
<dbReference type="PRINTS" id="PR01407">
    <property type="entry name" value="BUTYPHLNCDUF"/>
</dbReference>
<dbReference type="PANTHER" id="PTHR25465:SF32">
    <property type="entry name" value="BLOODTHIRSTY-RELATED GENE FAMILY, MEMBER 16 ISOFORM X1-RELATED"/>
    <property type="match status" value="1"/>
</dbReference>
<dbReference type="SUPFAM" id="SSF57845">
    <property type="entry name" value="B-box zinc-binding domain"/>
    <property type="match status" value="1"/>
</dbReference>
<comment type="caution">
    <text evidence="8">The sequence shown here is derived from an EMBL/GenBank/DDBJ whole genome shotgun (WGS) entry which is preliminary data.</text>
</comment>
<dbReference type="InterPro" id="IPR001870">
    <property type="entry name" value="B30.2/SPRY"/>
</dbReference>
<keyword evidence="5" id="KW-0175">Coiled coil</keyword>
<keyword evidence="9" id="KW-1185">Reference proteome</keyword>
<evidence type="ECO:0008006" key="10">
    <source>
        <dbReference type="Google" id="ProtNLM"/>
    </source>
</evidence>
<protein>
    <recommendedName>
        <fullName evidence="10">B30.2/SPRY domain-containing protein</fullName>
    </recommendedName>
</protein>
<dbReference type="CDD" id="cd13733">
    <property type="entry name" value="SPRY_PRY_C-I_1"/>
    <property type="match status" value="1"/>
</dbReference>
<dbReference type="InterPro" id="IPR043136">
    <property type="entry name" value="B30.2/SPRY_sf"/>
</dbReference>
<evidence type="ECO:0000256" key="2">
    <source>
        <dbReference type="ARBA" id="ARBA00022771"/>
    </source>
</evidence>
<dbReference type="Pfam" id="PF13765">
    <property type="entry name" value="PRY"/>
    <property type="match status" value="1"/>
</dbReference>
<keyword evidence="2 4" id="KW-0863">Zinc-finger</keyword>
<evidence type="ECO:0000313" key="8">
    <source>
        <dbReference type="EMBL" id="KAA8582649.1"/>
    </source>
</evidence>
<dbReference type="AlphaFoldDB" id="A0A5J5CP46"/>
<dbReference type="Gene3D" id="3.30.160.60">
    <property type="entry name" value="Classic Zinc Finger"/>
    <property type="match status" value="1"/>
</dbReference>
<reference evidence="8 9" key="1">
    <citation type="submission" date="2019-08" db="EMBL/GenBank/DDBJ databases">
        <title>A chromosome-level genome assembly, high-density linkage maps, and genome scans reveal the genomic architecture of hybrid incompatibilities underlying speciation via character displacement in darters (Percidae: Etheostominae).</title>
        <authorList>
            <person name="Moran R.L."/>
            <person name="Catchen J.M."/>
            <person name="Fuller R.C."/>
        </authorList>
    </citation>
    <scope>NUCLEOTIDE SEQUENCE [LARGE SCALE GENOMIC DNA]</scope>
    <source>
        <strain evidence="8">EspeVRDwgs_2016</strain>
        <tissue evidence="8">Muscle</tissue>
    </source>
</reference>
<evidence type="ECO:0000256" key="4">
    <source>
        <dbReference type="PROSITE-ProRule" id="PRU00024"/>
    </source>
</evidence>
<dbReference type="InterPro" id="IPR051051">
    <property type="entry name" value="E3_ubiq-ligase_TRIM/RNF"/>
</dbReference>
<feature type="domain" description="B30.2/SPRY" evidence="7">
    <location>
        <begin position="256"/>
        <end position="447"/>
    </location>
</feature>
<dbReference type="Pfam" id="PF00622">
    <property type="entry name" value="SPRY"/>
    <property type="match status" value="1"/>
</dbReference>
<keyword evidence="3" id="KW-0862">Zinc</keyword>
<dbReference type="Gene3D" id="2.60.120.920">
    <property type="match status" value="1"/>
</dbReference>
<evidence type="ECO:0000256" key="5">
    <source>
        <dbReference type="SAM" id="Coils"/>
    </source>
</evidence>
<dbReference type="PROSITE" id="PS50119">
    <property type="entry name" value="ZF_BBOX"/>
    <property type="match status" value="1"/>
</dbReference>
<dbReference type="SUPFAM" id="SSF49899">
    <property type="entry name" value="Concanavalin A-like lectins/glucanases"/>
    <property type="match status" value="1"/>
</dbReference>
<dbReference type="CDD" id="cd19769">
    <property type="entry name" value="Bbox2_TRIM16-like"/>
    <property type="match status" value="1"/>
</dbReference>
<feature type="domain" description="B box-type" evidence="6">
    <location>
        <begin position="57"/>
        <end position="97"/>
    </location>
</feature>
<dbReference type="Gene3D" id="4.10.830.40">
    <property type="match status" value="1"/>
</dbReference>
<feature type="non-terminal residue" evidence="8">
    <location>
        <position position="1"/>
    </location>
</feature>
<dbReference type="SMART" id="SM00589">
    <property type="entry name" value="PRY"/>
    <property type="match status" value="1"/>
</dbReference>
<dbReference type="PROSITE" id="PS50188">
    <property type="entry name" value="B302_SPRY"/>
    <property type="match status" value="1"/>
</dbReference>
<dbReference type="GO" id="GO:0008270">
    <property type="term" value="F:zinc ion binding"/>
    <property type="evidence" value="ECO:0007669"/>
    <property type="project" value="UniProtKB-KW"/>
</dbReference>
<dbReference type="GO" id="GO:0005737">
    <property type="term" value="C:cytoplasm"/>
    <property type="evidence" value="ECO:0007669"/>
    <property type="project" value="UniProtKB-ARBA"/>
</dbReference>
<evidence type="ECO:0000256" key="1">
    <source>
        <dbReference type="ARBA" id="ARBA00022723"/>
    </source>
</evidence>
<dbReference type="SMART" id="SM00449">
    <property type="entry name" value="SPRY"/>
    <property type="match status" value="1"/>
</dbReference>
<dbReference type="InterPro" id="IPR003877">
    <property type="entry name" value="SPRY_dom"/>
</dbReference>
<dbReference type="InterPro" id="IPR006574">
    <property type="entry name" value="PRY"/>
</dbReference>